<organism evidence="2 3">
    <name type="scientific">Gossypium barbadense</name>
    <name type="common">Sea Island cotton</name>
    <name type="synonym">Hibiscus barbadensis</name>
    <dbReference type="NCBI Taxonomy" id="3634"/>
    <lineage>
        <taxon>Eukaryota</taxon>
        <taxon>Viridiplantae</taxon>
        <taxon>Streptophyta</taxon>
        <taxon>Embryophyta</taxon>
        <taxon>Tracheophyta</taxon>
        <taxon>Spermatophyta</taxon>
        <taxon>Magnoliopsida</taxon>
        <taxon>eudicotyledons</taxon>
        <taxon>Gunneridae</taxon>
        <taxon>Pentapetalae</taxon>
        <taxon>rosids</taxon>
        <taxon>malvids</taxon>
        <taxon>Malvales</taxon>
        <taxon>Malvaceae</taxon>
        <taxon>Malvoideae</taxon>
        <taxon>Gossypium</taxon>
    </lineage>
</organism>
<dbReference type="Proteomes" id="UP000239757">
    <property type="component" value="Unassembled WGS sequence"/>
</dbReference>
<reference evidence="2 3" key="1">
    <citation type="submission" date="2015-01" db="EMBL/GenBank/DDBJ databases">
        <title>Genome of allotetraploid Gossypium barbadense reveals genomic plasticity and fiber elongation in cotton evolution.</title>
        <authorList>
            <person name="Chen X."/>
            <person name="Liu X."/>
            <person name="Zhao B."/>
            <person name="Zheng H."/>
            <person name="Hu Y."/>
            <person name="Lu G."/>
            <person name="Yang C."/>
            <person name="Chen J."/>
            <person name="Shan C."/>
            <person name="Zhang L."/>
            <person name="Zhou Y."/>
            <person name="Wang L."/>
            <person name="Guo W."/>
            <person name="Bai Y."/>
            <person name="Ruan J."/>
            <person name="Shangguan X."/>
            <person name="Mao Y."/>
            <person name="Jiang J."/>
            <person name="Zhu Y."/>
            <person name="Lei J."/>
            <person name="Kang H."/>
            <person name="Chen S."/>
            <person name="He X."/>
            <person name="Wang R."/>
            <person name="Wang Y."/>
            <person name="Chen J."/>
            <person name="Wang L."/>
            <person name="Yu S."/>
            <person name="Wang B."/>
            <person name="Wei J."/>
            <person name="Song S."/>
            <person name="Lu X."/>
            <person name="Gao Z."/>
            <person name="Gu W."/>
            <person name="Deng X."/>
            <person name="Ma D."/>
            <person name="Wang S."/>
            <person name="Liang W."/>
            <person name="Fang L."/>
            <person name="Cai C."/>
            <person name="Zhu X."/>
            <person name="Zhou B."/>
            <person name="Zhang Y."/>
            <person name="Chen Z."/>
            <person name="Xu S."/>
            <person name="Zhu R."/>
            <person name="Wang S."/>
            <person name="Zhang T."/>
            <person name="Zhao G."/>
        </authorList>
    </citation>
    <scope>NUCLEOTIDE SEQUENCE [LARGE SCALE GENOMIC DNA]</scope>
    <source>
        <strain evidence="3">cv. Xinhai21</strain>
        <tissue evidence="2">Leaf</tissue>
    </source>
</reference>
<sequence>MWGKNDDDLAERHRKHNEAWNRRMHSLPVISRICYHWRRGEDKFDVRGNDHCHSSSIGGDAVARRDRHWPQQKKYCCVYAIYGIYFLALMFPLYFTPMPTLMPTQMPGAYIAYNDDTDTDAHATVNADVDAYIVVNVDAWGNADVPKIWVTLWLEPEGISKLCPNDDDIEEEVYRPALSYVPPVAPLDVNPIAPLIVRKNPSCNFRPQPCGTNSLG</sequence>
<evidence type="ECO:0000313" key="2">
    <source>
        <dbReference type="EMBL" id="PPS08488.1"/>
    </source>
</evidence>
<name>A0A2P5XYS1_GOSBA</name>
<gene>
    <name evidence="2" type="ORF">GOBAR_AA12154</name>
</gene>
<keyword evidence="1" id="KW-1133">Transmembrane helix</keyword>
<feature type="transmembrane region" description="Helical" evidence="1">
    <location>
        <begin position="75"/>
        <end position="95"/>
    </location>
</feature>
<dbReference type="EMBL" id="KZ663991">
    <property type="protein sequence ID" value="PPS08488.1"/>
    <property type="molecule type" value="Genomic_DNA"/>
</dbReference>
<protein>
    <submittedName>
        <fullName evidence="2">Uncharacterized protein</fullName>
    </submittedName>
</protein>
<proteinExistence type="predicted"/>
<dbReference type="AlphaFoldDB" id="A0A2P5XYS1"/>
<evidence type="ECO:0000313" key="3">
    <source>
        <dbReference type="Proteomes" id="UP000239757"/>
    </source>
</evidence>
<accession>A0A2P5XYS1</accession>
<keyword evidence="1" id="KW-0812">Transmembrane</keyword>
<keyword evidence="1" id="KW-0472">Membrane</keyword>
<evidence type="ECO:0000256" key="1">
    <source>
        <dbReference type="SAM" id="Phobius"/>
    </source>
</evidence>